<evidence type="ECO:0000256" key="5">
    <source>
        <dbReference type="ARBA" id="ARBA00022737"/>
    </source>
</evidence>
<reference evidence="12 13" key="1">
    <citation type="submission" date="2012-10" db="EMBL/GenBank/DDBJ databases">
        <authorList>
            <person name="Zafar N."/>
            <person name="Inman J."/>
            <person name="Hall N."/>
            <person name="Lorenzi H."/>
            <person name="Caler E."/>
        </authorList>
    </citation>
    <scope>NUCLEOTIDE SEQUENCE [LARGE SCALE GENOMIC DNA]</scope>
    <source>
        <strain evidence="12 13">IP1</strain>
    </source>
</reference>
<keyword evidence="13" id="KW-1185">Reference proteome</keyword>
<evidence type="ECO:0000313" key="13">
    <source>
        <dbReference type="Proteomes" id="UP000014680"/>
    </source>
</evidence>
<evidence type="ECO:0000256" key="8">
    <source>
        <dbReference type="ARBA" id="ARBA00037040"/>
    </source>
</evidence>
<feature type="compositionally biased region" description="Basic and acidic residues" evidence="9">
    <location>
        <begin position="470"/>
        <end position="492"/>
    </location>
</feature>
<comment type="subcellular location">
    <subcellularLocation>
        <location evidence="1">Nucleus</location>
    </subcellularLocation>
</comment>
<dbReference type="OrthoDB" id="541719at2759"/>
<evidence type="ECO:0000259" key="11">
    <source>
        <dbReference type="Pfam" id="PF23233"/>
    </source>
</evidence>
<dbReference type="RefSeq" id="XP_004257831.1">
    <property type="nucleotide sequence ID" value="XM_004257783.1"/>
</dbReference>
<dbReference type="Pfam" id="PF23233">
    <property type="entry name" value="HAT_Syf1_CNRKL1_N"/>
    <property type="match status" value="1"/>
</dbReference>
<dbReference type="GO" id="GO:0000974">
    <property type="term" value="C:Prp19 complex"/>
    <property type="evidence" value="ECO:0007669"/>
    <property type="project" value="TreeGrafter"/>
</dbReference>
<protein>
    <submittedName>
        <fullName evidence="12">Crooked neck protein, putative</fullName>
    </submittedName>
</protein>
<evidence type="ECO:0000256" key="2">
    <source>
        <dbReference type="ARBA" id="ARBA00008644"/>
    </source>
</evidence>
<dbReference type="VEuPathDB" id="AmoebaDB:EIN_267960"/>
<dbReference type="Gene3D" id="1.25.40.10">
    <property type="entry name" value="Tetratricopeptide repeat domain"/>
    <property type="match status" value="2"/>
</dbReference>
<dbReference type="Proteomes" id="UP000014680">
    <property type="component" value="Unassembled WGS sequence"/>
</dbReference>
<proteinExistence type="inferred from homology"/>
<dbReference type="InterPro" id="IPR003107">
    <property type="entry name" value="HAT"/>
</dbReference>
<dbReference type="GO" id="GO:0071007">
    <property type="term" value="C:U2-type catalytic step 2 spliceosome"/>
    <property type="evidence" value="ECO:0007669"/>
    <property type="project" value="TreeGrafter"/>
</dbReference>
<keyword evidence="6" id="KW-0508">mRNA splicing</keyword>
<gene>
    <name evidence="12" type="ORF">EIN_267960</name>
</gene>
<dbReference type="Pfam" id="PF23231">
    <property type="entry name" value="HAT_Syf1_CNRKL1_C"/>
    <property type="match status" value="1"/>
</dbReference>
<feature type="domain" description="Pre-mRNA-splicing factor Syf1/CRNKL1-like C-terminal HAT-repeats" evidence="10">
    <location>
        <begin position="27"/>
        <end position="256"/>
    </location>
</feature>
<feature type="region of interest" description="Disordered" evidence="9">
    <location>
        <begin position="470"/>
        <end position="517"/>
    </location>
</feature>
<evidence type="ECO:0000256" key="7">
    <source>
        <dbReference type="ARBA" id="ARBA00023242"/>
    </source>
</evidence>
<dbReference type="SMART" id="SM00386">
    <property type="entry name" value="HAT"/>
    <property type="match status" value="9"/>
</dbReference>
<dbReference type="PANTHER" id="PTHR11246">
    <property type="entry name" value="PRE-MRNA SPLICING FACTOR"/>
    <property type="match status" value="1"/>
</dbReference>
<dbReference type="InterPro" id="IPR045075">
    <property type="entry name" value="Syf1-like"/>
</dbReference>
<evidence type="ECO:0000256" key="3">
    <source>
        <dbReference type="ARBA" id="ARBA00022664"/>
    </source>
</evidence>
<dbReference type="InterPro" id="IPR055433">
    <property type="entry name" value="HAT_Syf1-like_N"/>
</dbReference>
<dbReference type="GO" id="GO:0071014">
    <property type="term" value="C:post-mRNA release spliceosomal complex"/>
    <property type="evidence" value="ECO:0007669"/>
    <property type="project" value="TreeGrafter"/>
</dbReference>
<dbReference type="PANTHER" id="PTHR11246:SF3">
    <property type="entry name" value="CROOKED NECK-LIKE PROTEIN 1"/>
    <property type="match status" value="1"/>
</dbReference>
<dbReference type="EMBL" id="KB206479">
    <property type="protein sequence ID" value="ELP91060.1"/>
    <property type="molecule type" value="Genomic_DNA"/>
</dbReference>
<comment type="function">
    <text evidence="8">Involved in pre-mRNA splicing and cell cycle progression. Required for the spliceosome assembly and initiation of the DNA replication.</text>
</comment>
<dbReference type="InterPro" id="IPR011990">
    <property type="entry name" value="TPR-like_helical_dom_sf"/>
</dbReference>
<dbReference type="GeneID" id="14890085"/>
<comment type="similarity">
    <text evidence="2">Belongs to the crooked-neck family.</text>
</comment>
<evidence type="ECO:0000256" key="6">
    <source>
        <dbReference type="ARBA" id="ARBA00023187"/>
    </source>
</evidence>
<dbReference type="AlphaFoldDB" id="A0A0A1UE30"/>
<dbReference type="SUPFAM" id="SSF48452">
    <property type="entry name" value="TPR-like"/>
    <property type="match status" value="2"/>
</dbReference>
<keyword evidence="7" id="KW-0539">Nucleus</keyword>
<evidence type="ECO:0000313" key="12">
    <source>
        <dbReference type="EMBL" id="ELP91060.1"/>
    </source>
</evidence>
<accession>A0A0A1UE30</accession>
<feature type="domain" description="Pre-mRNA-splicing factor Syf1-like N-terminal HAT-repeats" evidence="11">
    <location>
        <begin position="306"/>
        <end position="451"/>
    </location>
</feature>
<keyword evidence="3" id="KW-0507">mRNA processing</keyword>
<organism evidence="12 13">
    <name type="scientific">Entamoeba invadens IP1</name>
    <dbReference type="NCBI Taxonomy" id="370355"/>
    <lineage>
        <taxon>Eukaryota</taxon>
        <taxon>Amoebozoa</taxon>
        <taxon>Evosea</taxon>
        <taxon>Archamoebae</taxon>
        <taxon>Mastigamoebida</taxon>
        <taxon>Entamoebidae</taxon>
        <taxon>Entamoeba</taxon>
    </lineage>
</organism>
<evidence type="ECO:0000259" key="10">
    <source>
        <dbReference type="Pfam" id="PF23231"/>
    </source>
</evidence>
<evidence type="ECO:0000256" key="4">
    <source>
        <dbReference type="ARBA" id="ARBA00022728"/>
    </source>
</evidence>
<dbReference type="GO" id="GO:0000245">
    <property type="term" value="P:spliceosomal complex assembly"/>
    <property type="evidence" value="ECO:0007669"/>
    <property type="project" value="TreeGrafter"/>
</dbReference>
<name>A0A0A1UE30_ENTIV</name>
<keyword evidence="4" id="KW-0747">Spliceosome</keyword>
<dbReference type="InterPro" id="IPR055430">
    <property type="entry name" value="HAT_Syf1_CNRKL1_C"/>
</dbReference>
<keyword evidence="5" id="KW-0677">Repeat</keyword>
<dbReference type="KEGG" id="eiv:EIN_267960"/>
<evidence type="ECO:0000256" key="9">
    <source>
        <dbReference type="SAM" id="MobiDB-lite"/>
    </source>
</evidence>
<dbReference type="OMA" id="CTAWIKF"/>
<evidence type="ECO:0000256" key="1">
    <source>
        <dbReference type="ARBA" id="ARBA00004123"/>
    </source>
</evidence>
<sequence>MSEQRGEAKAKNKEYAQIQITAEQLIREAQDNKQISYKAPKITIHDEEELMSFRLSKRKEYEALVSSQRKNPRSWIKYASWEEDQGEYTRARSIYERALEQDYTKGELWSKYADFELRISQVNRARNVLERATYLLPMVYNLWYKYVKLEETVGNYGHCEEIFEKWMTFDPNEYAWMSYIKYLIRLKEVEKARKLFVRATEKCKTETIYVEWIQFEKRFGGDERTRGVFEEMGKHEELCENGFYEEFANFEVSVGELERAREILKYGIDHVGKLSAALLYEKYVDFEKANGEMEEVDFAVYAMKRFTYETEVQTSRENYNYWFDYIMMEMNEIKSEENTRELFERVISTVPQKCEKSAWTRYIEFWVLYARFEEKHNNIERAQHIFEIALKLIPHAQFTFKKVWVAFAEFCVRNHFISLARKAFGCAIGYTQKDDVFEKYIAFEKDNNEDDRVKRIEEKWDEVKKTREEELKKMEEENVNTKEEGEDVRDASEGNVQENLPQSEEFDEFYNNVDERE</sequence>
<dbReference type="GO" id="GO:0071011">
    <property type="term" value="C:precatalytic spliceosome"/>
    <property type="evidence" value="ECO:0007669"/>
    <property type="project" value="TreeGrafter"/>
</dbReference>